<comment type="caution">
    <text evidence="9">The sequence shown here is derived from an EMBL/GenBank/DDBJ whole genome shotgun (WGS) entry which is preliminary data.</text>
</comment>
<dbReference type="PATRIC" id="fig|1121307.3.peg.740"/>
<proteinExistence type="predicted"/>
<dbReference type="PANTHER" id="PTHR12561">
    <property type="entry name" value="LIPOATE-PROTEIN LIGASE"/>
    <property type="match status" value="1"/>
</dbReference>
<dbReference type="Gene3D" id="3.30.390.50">
    <property type="entry name" value="CO dehydrogenase flavoprotein, C-terminal domain"/>
    <property type="match status" value="1"/>
</dbReference>
<evidence type="ECO:0000313" key="10">
    <source>
        <dbReference type="Proteomes" id="UP000036756"/>
    </source>
</evidence>
<dbReference type="GO" id="GO:0016979">
    <property type="term" value="F:lipoate-protein ligase activity"/>
    <property type="evidence" value="ECO:0007669"/>
    <property type="project" value="UniProtKB-EC"/>
</dbReference>
<name>A0A0J8G012_CLOCY</name>
<keyword evidence="5" id="KW-0547">Nucleotide-binding</keyword>
<dbReference type="GO" id="GO:0005737">
    <property type="term" value="C:cytoplasm"/>
    <property type="evidence" value="ECO:0007669"/>
    <property type="project" value="TreeGrafter"/>
</dbReference>
<keyword evidence="6" id="KW-0067">ATP-binding</keyword>
<dbReference type="CDD" id="cd16443">
    <property type="entry name" value="LplA"/>
    <property type="match status" value="1"/>
</dbReference>
<evidence type="ECO:0000256" key="3">
    <source>
        <dbReference type="ARBA" id="ARBA00012367"/>
    </source>
</evidence>
<evidence type="ECO:0000313" key="9">
    <source>
        <dbReference type="EMBL" id="KMT21141.1"/>
    </source>
</evidence>
<dbReference type="InterPro" id="IPR004143">
    <property type="entry name" value="BPL_LPL_catalytic"/>
</dbReference>
<comment type="pathway">
    <text evidence="1">Protein modification; protein lipoylation via exogenous pathway; protein N(6)-(lipoyl)lysine from lipoate: step 2/2.</text>
</comment>
<dbReference type="InterPro" id="IPR019491">
    <property type="entry name" value="Lipoate_protein_ligase_C"/>
</dbReference>
<dbReference type="Pfam" id="PF21948">
    <property type="entry name" value="LplA-B_cat"/>
    <property type="match status" value="1"/>
</dbReference>
<comment type="catalytic activity">
    <reaction evidence="7">
        <text>L-lysyl-[lipoyl-carrier protein] + (R)-lipoate + ATP = N(6)-[(R)-lipoyl]-L-lysyl-[lipoyl-carrier protein] + AMP + diphosphate + H(+)</text>
        <dbReference type="Rhea" id="RHEA:49288"/>
        <dbReference type="Rhea" id="RHEA-COMP:10500"/>
        <dbReference type="Rhea" id="RHEA-COMP:10502"/>
        <dbReference type="ChEBI" id="CHEBI:15378"/>
        <dbReference type="ChEBI" id="CHEBI:29969"/>
        <dbReference type="ChEBI" id="CHEBI:30616"/>
        <dbReference type="ChEBI" id="CHEBI:33019"/>
        <dbReference type="ChEBI" id="CHEBI:83088"/>
        <dbReference type="ChEBI" id="CHEBI:83099"/>
        <dbReference type="ChEBI" id="CHEBI:456215"/>
        <dbReference type="EC" id="6.3.1.20"/>
    </reaction>
</comment>
<feature type="domain" description="BPL/LPL catalytic" evidence="8">
    <location>
        <begin position="24"/>
        <end position="212"/>
    </location>
</feature>
<dbReference type="InterPro" id="IPR045864">
    <property type="entry name" value="aa-tRNA-synth_II/BPL/LPL"/>
</dbReference>
<protein>
    <recommendedName>
        <fullName evidence="3">lipoate--protein ligase</fullName>
        <ecNumber evidence="3">6.3.1.20</ecNumber>
    </recommendedName>
</protein>
<keyword evidence="4 9" id="KW-0436">Ligase</keyword>
<evidence type="ECO:0000256" key="2">
    <source>
        <dbReference type="ARBA" id="ARBA00005124"/>
    </source>
</evidence>
<evidence type="ECO:0000256" key="4">
    <source>
        <dbReference type="ARBA" id="ARBA00022598"/>
    </source>
</evidence>
<dbReference type="SUPFAM" id="SSF55681">
    <property type="entry name" value="Class II aaRS and biotin synthetases"/>
    <property type="match status" value="1"/>
</dbReference>
<dbReference type="PANTHER" id="PTHR12561:SF3">
    <property type="entry name" value="LIPOYLTRANSFERASE 1, MITOCHONDRIAL"/>
    <property type="match status" value="1"/>
</dbReference>
<dbReference type="RefSeq" id="WP_048571518.1">
    <property type="nucleotide sequence ID" value="NZ_LFVU01000028.1"/>
</dbReference>
<dbReference type="EMBL" id="LFVU01000028">
    <property type="protein sequence ID" value="KMT21141.1"/>
    <property type="molecule type" value="Genomic_DNA"/>
</dbReference>
<dbReference type="Pfam" id="PF10437">
    <property type="entry name" value="Lip_prot_lig_C"/>
    <property type="match status" value="1"/>
</dbReference>
<keyword evidence="9" id="KW-0808">Transferase</keyword>
<accession>A0A0J8G012</accession>
<evidence type="ECO:0000256" key="5">
    <source>
        <dbReference type="ARBA" id="ARBA00022741"/>
    </source>
</evidence>
<evidence type="ECO:0000259" key="8">
    <source>
        <dbReference type="PROSITE" id="PS51733"/>
    </source>
</evidence>
<keyword evidence="10" id="KW-1185">Reference proteome</keyword>
<comment type="pathway">
    <text evidence="2">Protein modification; protein lipoylation via exogenous pathway; protein N(6)-(lipoyl)lysine from lipoate: step 1/2.</text>
</comment>
<dbReference type="AlphaFoldDB" id="A0A0J8G012"/>
<dbReference type="GO" id="GO:0005524">
    <property type="term" value="F:ATP binding"/>
    <property type="evidence" value="ECO:0007669"/>
    <property type="project" value="UniProtKB-KW"/>
</dbReference>
<dbReference type="PROSITE" id="PS51733">
    <property type="entry name" value="BPL_LPL_CATALYTIC"/>
    <property type="match status" value="1"/>
</dbReference>
<evidence type="ECO:0000256" key="1">
    <source>
        <dbReference type="ARBA" id="ARBA00005085"/>
    </source>
</evidence>
<evidence type="ECO:0000256" key="7">
    <source>
        <dbReference type="ARBA" id="ARBA00048037"/>
    </source>
</evidence>
<dbReference type="OrthoDB" id="9788148at2"/>
<dbReference type="Gene3D" id="3.30.930.10">
    <property type="entry name" value="Bira Bifunctional Protein, Domain 2"/>
    <property type="match status" value="1"/>
</dbReference>
<dbReference type="Proteomes" id="UP000036756">
    <property type="component" value="Unassembled WGS sequence"/>
</dbReference>
<dbReference type="GO" id="GO:0009249">
    <property type="term" value="P:protein lipoylation"/>
    <property type="evidence" value="ECO:0007669"/>
    <property type="project" value="InterPro"/>
</dbReference>
<gene>
    <name evidence="9" type="primary">lplJ</name>
    <name evidence="9" type="ORF">CLCY_1c03750</name>
</gene>
<keyword evidence="9" id="KW-0548">Nucleotidyltransferase</keyword>
<dbReference type="GO" id="GO:0017118">
    <property type="term" value="F:lipoyltransferase activity"/>
    <property type="evidence" value="ECO:0007669"/>
    <property type="project" value="TreeGrafter"/>
</dbReference>
<dbReference type="EC" id="6.3.1.20" evidence="3"/>
<dbReference type="UniPathway" id="UPA00537">
    <property type="reaction ID" value="UER00594"/>
</dbReference>
<reference evidence="9 10" key="1">
    <citation type="submission" date="2015-06" db="EMBL/GenBank/DDBJ databases">
        <title>Draft genome sequence of the purine-degrading Clostridium cylindrosporum HC-1 (DSM 605).</title>
        <authorList>
            <person name="Poehlein A."/>
            <person name="Schiel-Bengelsdorf B."/>
            <person name="Bengelsdorf F."/>
            <person name="Daniel R."/>
            <person name="Duerre P."/>
        </authorList>
    </citation>
    <scope>NUCLEOTIDE SEQUENCE [LARGE SCALE GENOMIC DNA]</scope>
    <source>
        <strain evidence="9 10">DSM 605</strain>
    </source>
</reference>
<evidence type="ECO:0000256" key="6">
    <source>
        <dbReference type="ARBA" id="ARBA00022840"/>
    </source>
</evidence>
<dbReference type="STRING" id="1121307.CLCY_1c03750"/>
<organism evidence="9 10">
    <name type="scientific">Clostridium cylindrosporum DSM 605</name>
    <dbReference type="NCBI Taxonomy" id="1121307"/>
    <lineage>
        <taxon>Bacteria</taxon>
        <taxon>Bacillati</taxon>
        <taxon>Bacillota</taxon>
        <taxon>Clostridia</taxon>
        <taxon>Eubacteriales</taxon>
        <taxon>Clostridiaceae</taxon>
        <taxon>Clostridium</taxon>
    </lineage>
</organism>
<dbReference type="NCBIfam" id="TIGR00545">
    <property type="entry name" value="lipoyltrans"/>
    <property type="match status" value="1"/>
</dbReference>
<dbReference type="SUPFAM" id="SSF82649">
    <property type="entry name" value="SufE/NifU"/>
    <property type="match status" value="1"/>
</dbReference>
<dbReference type="InterPro" id="IPR004562">
    <property type="entry name" value="LipoylTrfase_LipoateP_Ligase"/>
</dbReference>
<sequence>MLIVKHDYMNPYFNHAAEDYLMENFNQECFILWRNTKSILVGKNQNTLSEINLDYVKEKDITIVRRMSGGGAVFCDEGNLCFTFISNIDESKFADFESFARPIISSLINLGIKDVEFSGRNDITIDGKKISGNAQYRHKGRILHHGTLLYSADLSELIGGLNVRPVKFKDKAVKSVKGRVTNIVNHMENPLSVEDFKEYVINHVVSNLEDAKIYEFTEHDISEIQKIIDNKYSTWEWNFGNSPKYDFHSEDKFASGVVEVFVNVEKGLIKEIKFCGDFFGKKDIGEFESYFIGKKHDEEEIKNILSEIDATSYINNIKTEEIISLLFN</sequence>